<dbReference type="GO" id="GO:0016094">
    <property type="term" value="P:polyprenol biosynthetic process"/>
    <property type="evidence" value="ECO:0007669"/>
    <property type="project" value="TreeGrafter"/>
</dbReference>
<dbReference type="OrthoDB" id="4173905at2759"/>
<reference evidence="4 5" key="1">
    <citation type="submission" date="2020-04" db="EMBL/GenBank/DDBJ databases">
        <title>Plant Genome Project.</title>
        <authorList>
            <person name="Zhang R.-G."/>
        </authorList>
    </citation>
    <scope>NUCLEOTIDE SEQUENCE [LARGE SCALE GENOMIC DNA]</scope>
    <source>
        <strain evidence="4">YNK0</strain>
        <tissue evidence="4">Leaf</tissue>
    </source>
</reference>
<evidence type="ECO:0000256" key="3">
    <source>
        <dbReference type="SAM" id="Phobius"/>
    </source>
</evidence>
<dbReference type="Proteomes" id="UP000655225">
    <property type="component" value="Unassembled WGS sequence"/>
</dbReference>
<dbReference type="Gene3D" id="3.40.1180.10">
    <property type="entry name" value="Decaprenyl diphosphate synthase-like"/>
    <property type="match status" value="1"/>
</dbReference>
<dbReference type="GO" id="GO:0045547">
    <property type="term" value="F:ditrans,polycis-polyprenyl diphosphate synthase [(2E,6E)-farnesyl diphosphate specific] activity"/>
    <property type="evidence" value="ECO:0007669"/>
    <property type="project" value="TreeGrafter"/>
</dbReference>
<evidence type="ECO:0000256" key="1">
    <source>
        <dbReference type="ARBA" id="ARBA00005432"/>
    </source>
</evidence>
<keyword evidence="3" id="KW-0812">Transmembrane</keyword>
<keyword evidence="2" id="KW-0808">Transferase</keyword>
<dbReference type="OMA" id="FIMDGNC"/>
<gene>
    <name evidence="4" type="ORF">HHK36_000456</name>
</gene>
<accession>A0A835A117</accession>
<keyword evidence="3" id="KW-1133">Transmembrane helix</keyword>
<evidence type="ECO:0000256" key="2">
    <source>
        <dbReference type="ARBA" id="ARBA00022679"/>
    </source>
</evidence>
<protein>
    <submittedName>
        <fullName evidence="4">Uncharacterized protein</fullName>
    </submittedName>
</protein>
<keyword evidence="3" id="KW-0472">Membrane</keyword>
<proteinExistence type="inferred from homology"/>
<dbReference type="EMBL" id="JABCRI010000001">
    <property type="protein sequence ID" value="KAF8412491.1"/>
    <property type="molecule type" value="Genomic_DNA"/>
</dbReference>
<dbReference type="PANTHER" id="PTHR10291:SF43">
    <property type="entry name" value="DEHYDRODOLICHYL DIPHOSPHATE SYNTHASE COMPLEX SUBUNIT DHDDS"/>
    <property type="match status" value="1"/>
</dbReference>
<dbReference type="GO" id="GO:0005783">
    <property type="term" value="C:endoplasmic reticulum"/>
    <property type="evidence" value="ECO:0007669"/>
    <property type="project" value="TreeGrafter"/>
</dbReference>
<comment type="caution">
    <text evidence="4">The sequence shown here is derived from an EMBL/GenBank/DDBJ whole genome shotgun (WGS) entry which is preliminary data.</text>
</comment>
<dbReference type="SUPFAM" id="SSF64005">
    <property type="entry name" value="Undecaprenyl diphosphate synthase"/>
    <property type="match status" value="1"/>
</dbReference>
<name>A0A835A117_TETSI</name>
<dbReference type="PANTHER" id="PTHR10291">
    <property type="entry name" value="DEHYDRODOLICHYL DIPHOSPHATE SYNTHASE FAMILY MEMBER"/>
    <property type="match status" value="1"/>
</dbReference>
<feature type="transmembrane region" description="Helical" evidence="3">
    <location>
        <begin position="50"/>
        <end position="72"/>
    </location>
</feature>
<organism evidence="4 5">
    <name type="scientific">Tetracentron sinense</name>
    <name type="common">Spur-leaf</name>
    <dbReference type="NCBI Taxonomy" id="13715"/>
    <lineage>
        <taxon>Eukaryota</taxon>
        <taxon>Viridiplantae</taxon>
        <taxon>Streptophyta</taxon>
        <taxon>Embryophyta</taxon>
        <taxon>Tracheophyta</taxon>
        <taxon>Spermatophyta</taxon>
        <taxon>Magnoliopsida</taxon>
        <taxon>Trochodendrales</taxon>
        <taxon>Trochodendraceae</taxon>
        <taxon>Tetracentron</taxon>
    </lineage>
</organism>
<dbReference type="InterPro" id="IPR036424">
    <property type="entry name" value="UPP_synth-like_sf"/>
</dbReference>
<sequence>MVSFSSPLPCQDVVYTCTLNMVVLSFRTPEEKVTVGLGTLSKLFESLGDFMQNCMFGVLYMGLIPNHIAFIMDGNCRYAKKLNLKEGEGHRVGFSALMLLLKYCYEMG</sequence>
<dbReference type="AlphaFoldDB" id="A0A835A117"/>
<dbReference type="InterPro" id="IPR001441">
    <property type="entry name" value="UPP_synth-like"/>
</dbReference>
<keyword evidence="5" id="KW-1185">Reference proteome</keyword>
<evidence type="ECO:0000313" key="4">
    <source>
        <dbReference type="EMBL" id="KAF8412491.1"/>
    </source>
</evidence>
<dbReference type="Pfam" id="PF01255">
    <property type="entry name" value="Prenyltransf"/>
    <property type="match status" value="1"/>
</dbReference>
<comment type="similarity">
    <text evidence="1">Belongs to the UPP synthase family.</text>
</comment>
<evidence type="ECO:0000313" key="5">
    <source>
        <dbReference type="Proteomes" id="UP000655225"/>
    </source>
</evidence>